<dbReference type="AlphaFoldDB" id="F9CVP6"/>
<dbReference type="GO" id="GO:0003677">
    <property type="term" value="F:DNA binding"/>
    <property type="evidence" value="ECO:0007669"/>
    <property type="project" value="UniProtKB-KW"/>
</dbReference>
<dbReference type="Proteomes" id="UP000004440">
    <property type="component" value="Unassembled WGS sequence"/>
</dbReference>
<keyword evidence="2" id="KW-0238">DNA-binding</keyword>
<gene>
    <name evidence="5" type="ORF">MY1_0583</name>
</gene>
<evidence type="ECO:0000256" key="3">
    <source>
        <dbReference type="ARBA" id="ARBA00023163"/>
    </source>
</evidence>
<keyword evidence="1" id="KW-0805">Transcription regulation</keyword>
<reference evidence="5 6" key="1">
    <citation type="journal article" date="2011" name="J. Bacteriol.">
        <title>Genome Sequence of an Ammonia-Oxidizing Soil Archaeon, "Candidatus Nitrosoarchaeum koreensis" MY1.</title>
        <authorList>
            <person name="Kim B.K."/>
            <person name="Jung M.Y."/>
            <person name="Yu D.S."/>
            <person name="Park S.J."/>
            <person name="Oh T.K."/>
            <person name="Rhee S.K."/>
            <person name="Kim J.F."/>
        </authorList>
    </citation>
    <scope>NUCLEOTIDE SEQUENCE [LARGE SCALE GENOMIC DNA]</scope>
    <source>
        <strain evidence="5 6">MY1</strain>
    </source>
</reference>
<dbReference type="EMBL" id="AFPU01000001">
    <property type="protein sequence ID" value="EGP93348.1"/>
    <property type="molecule type" value="Genomic_DNA"/>
</dbReference>
<keyword evidence="6" id="KW-1185">Reference proteome</keyword>
<proteinExistence type="predicted"/>
<dbReference type="InterPro" id="IPR018356">
    <property type="entry name" value="Tscrpt_reg_HTH_DeoR_CS"/>
</dbReference>
<dbReference type="InterPro" id="IPR001034">
    <property type="entry name" value="DeoR_HTH"/>
</dbReference>
<feature type="domain" description="HTH deoR-type" evidence="4">
    <location>
        <begin position="85"/>
        <end position="107"/>
    </location>
</feature>
<evidence type="ECO:0000256" key="1">
    <source>
        <dbReference type="ARBA" id="ARBA00023015"/>
    </source>
</evidence>
<organism evidence="5 6">
    <name type="scientific">Nitrosarchaeum koreense MY1</name>
    <dbReference type="NCBI Taxonomy" id="1001994"/>
    <lineage>
        <taxon>Archaea</taxon>
        <taxon>Nitrososphaerota</taxon>
        <taxon>Nitrososphaeria</taxon>
        <taxon>Nitrosopumilales</taxon>
        <taxon>Nitrosopumilaceae</taxon>
        <taxon>Nitrosarchaeum</taxon>
    </lineage>
</organism>
<dbReference type="Pfam" id="PF08220">
    <property type="entry name" value="HTH_DeoR"/>
    <property type="match status" value="1"/>
</dbReference>
<keyword evidence="3" id="KW-0804">Transcription</keyword>
<evidence type="ECO:0000313" key="5">
    <source>
        <dbReference type="EMBL" id="EGP93348.1"/>
    </source>
</evidence>
<evidence type="ECO:0000256" key="2">
    <source>
        <dbReference type="ARBA" id="ARBA00023125"/>
    </source>
</evidence>
<sequence length="111" mass="13273">MSSLNQILVKYLKTNHTQYATLDDVPRFREYFLNYLQVIWKTPEENLEIRYKNTCKSLSEGKAMRDIRLGAVYGLIFHCNVKQYQIAHLVGVSVRTIRRDMNYLHKQIYEK</sequence>
<evidence type="ECO:0000313" key="6">
    <source>
        <dbReference type="Proteomes" id="UP000004440"/>
    </source>
</evidence>
<accession>F9CVP6</accession>
<name>F9CVP6_9ARCH</name>
<evidence type="ECO:0000259" key="4">
    <source>
        <dbReference type="Pfam" id="PF08220"/>
    </source>
</evidence>
<dbReference type="GO" id="GO:0003700">
    <property type="term" value="F:DNA-binding transcription factor activity"/>
    <property type="evidence" value="ECO:0007669"/>
    <property type="project" value="InterPro"/>
</dbReference>
<comment type="caution">
    <text evidence="5">The sequence shown here is derived from an EMBL/GenBank/DDBJ whole genome shotgun (WGS) entry which is preliminary data.</text>
</comment>
<dbReference type="PROSITE" id="PS00894">
    <property type="entry name" value="HTH_DEOR_1"/>
    <property type="match status" value="1"/>
</dbReference>
<protein>
    <recommendedName>
        <fullName evidence="4">HTH deoR-type domain-containing protein</fullName>
    </recommendedName>
</protein>
<dbReference type="RefSeq" id="WP_007550070.1">
    <property type="nucleotide sequence ID" value="NZ_AFPU01000001.1"/>
</dbReference>
<dbReference type="STRING" id="1001994.MY1_0583"/>